<dbReference type="InterPro" id="IPR003761">
    <property type="entry name" value="Exonuc_VII_S"/>
</dbReference>
<name>A0A840FXD0_RHOTE</name>
<evidence type="ECO:0000256" key="8">
    <source>
        <dbReference type="SAM" id="MobiDB-lite"/>
    </source>
</evidence>
<feature type="coiled-coil region" evidence="7">
    <location>
        <begin position="52"/>
        <end position="79"/>
    </location>
</feature>
<evidence type="ECO:0000256" key="3">
    <source>
        <dbReference type="ARBA" id="ARBA00022722"/>
    </source>
</evidence>
<reference evidence="9 10" key="1">
    <citation type="submission" date="2020-08" db="EMBL/GenBank/DDBJ databases">
        <title>Genome sequencing of Purple Non-Sulfur Bacteria from various extreme environments.</title>
        <authorList>
            <person name="Mayer M."/>
        </authorList>
    </citation>
    <scope>NUCLEOTIDE SEQUENCE [LARGE SCALE GENOMIC DNA]</scope>
    <source>
        <strain evidence="9 10">2761</strain>
    </source>
</reference>
<dbReference type="RefSeq" id="WP_153115267.1">
    <property type="nucleotide sequence ID" value="NZ_JACIGE010000003.1"/>
</dbReference>
<dbReference type="PANTHER" id="PTHR34137">
    <property type="entry name" value="EXODEOXYRIBONUCLEASE 7 SMALL SUBUNIT"/>
    <property type="match status" value="1"/>
</dbReference>
<dbReference type="NCBIfam" id="NF002141">
    <property type="entry name" value="PRK00977.1-5"/>
    <property type="match status" value="1"/>
</dbReference>
<keyword evidence="7" id="KW-0175">Coiled coil</keyword>
<comment type="similarity">
    <text evidence="1 6">Belongs to the XseB family.</text>
</comment>
<gene>
    <name evidence="6" type="primary">xseB</name>
    <name evidence="9" type="ORF">GGD90_001120</name>
</gene>
<keyword evidence="2 6" id="KW-0963">Cytoplasm</keyword>
<dbReference type="OrthoDB" id="287668at2"/>
<dbReference type="SUPFAM" id="SSF116842">
    <property type="entry name" value="XseB-like"/>
    <property type="match status" value="1"/>
</dbReference>
<keyword evidence="4 6" id="KW-0378">Hydrolase</keyword>
<dbReference type="NCBIfam" id="NF002140">
    <property type="entry name" value="PRK00977.1-4"/>
    <property type="match status" value="1"/>
</dbReference>
<sequence length="91" mass="9770">MAQSARETVAAASSATAADTGPSFETALAELETIVARMEDGQLPLEESLTAYRRGAELLQRCQRQLADAERRIQILDNGTLREFDAAAGDS</sequence>
<keyword evidence="5 6" id="KW-0269">Exonuclease</keyword>
<keyword evidence="3 6" id="KW-0540">Nuclease</keyword>
<dbReference type="HAMAP" id="MF_00337">
    <property type="entry name" value="Exonuc_7_S"/>
    <property type="match status" value="1"/>
</dbReference>
<dbReference type="PANTHER" id="PTHR34137:SF1">
    <property type="entry name" value="EXODEOXYRIBONUCLEASE 7 SMALL SUBUNIT"/>
    <property type="match status" value="1"/>
</dbReference>
<dbReference type="InterPro" id="IPR037004">
    <property type="entry name" value="Exonuc_VII_ssu_sf"/>
</dbReference>
<dbReference type="NCBIfam" id="TIGR01280">
    <property type="entry name" value="xseB"/>
    <property type="match status" value="1"/>
</dbReference>
<organism evidence="9 10">
    <name type="scientific">Rhodocyclus tenuis</name>
    <name type="common">Rhodospirillum tenue</name>
    <dbReference type="NCBI Taxonomy" id="1066"/>
    <lineage>
        <taxon>Bacteria</taxon>
        <taxon>Pseudomonadati</taxon>
        <taxon>Pseudomonadota</taxon>
        <taxon>Betaproteobacteria</taxon>
        <taxon>Rhodocyclales</taxon>
        <taxon>Rhodocyclaceae</taxon>
        <taxon>Rhodocyclus</taxon>
    </lineage>
</organism>
<dbReference type="Proteomes" id="UP000587070">
    <property type="component" value="Unassembled WGS sequence"/>
</dbReference>
<protein>
    <recommendedName>
        <fullName evidence="6">Exodeoxyribonuclease 7 small subunit</fullName>
        <ecNumber evidence="6">3.1.11.6</ecNumber>
    </recommendedName>
    <alternativeName>
        <fullName evidence="6">Exodeoxyribonuclease VII small subunit</fullName>
        <shortName evidence="6">Exonuclease VII small subunit</shortName>
    </alternativeName>
</protein>
<evidence type="ECO:0000256" key="1">
    <source>
        <dbReference type="ARBA" id="ARBA00009998"/>
    </source>
</evidence>
<feature type="region of interest" description="Disordered" evidence="8">
    <location>
        <begin position="1"/>
        <end position="23"/>
    </location>
</feature>
<dbReference type="GO" id="GO:0009318">
    <property type="term" value="C:exodeoxyribonuclease VII complex"/>
    <property type="evidence" value="ECO:0007669"/>
    <property type="project" value="UniProtKB-UniRule"/>
</dbReference>
<dbReference type="GO" id="GO:0005829">
    <property type="term" value="C:cytosol"/>
    <property type="evidence" value="ECO:0007669"/>
    <property type="project" value="TreeGrafter"/>
</dbReference>
<comment type="subunit">
    <text evidence="6">Heterooligomer composed of large and small subunits.</text>
</comment>
<accession>A0A840FXD0</accession>
<comment type="caution">
    <text evidence="9">The sequence shown here is derived from an EMBL/GenBank/DDBJ whole genome shotgun (WGS) entry which is preliminary data.</text>
</comment>
<dbReference type="GO" id="GO:0006308">
    <property type="term" value="P:DNA catabolic process"/>
    <property type="evidence" value="ECO:0007669"/>
    <property type="project" value="UniProtKB-UniRule"/>
</dbReference>
<evidence type="ECO:0000256" key="6">
    <source>
        <dbReference type="HAMAP-Rule" id="MF_00337"/>
    </source>
</evidence>
<feature type="compositionally biased region" description="Low complexity" evidence="8">
    <location>
        <begin position="1"/>
        <end position="20"/>
    </location>
</feature>
<keyword evidence="10" id="KW-1185">Reference proteome</keyword>
<dbReference type="EMBL" id="JACIGE010000003">
    <property type="protein sequence ID" value="MBB4246757.1"/>
    <property type="molecule type" value="Genomic_DNA"/>
</dbReference>
<evidence type="ECO:0000313" key="9">
    <source>
        <dbReference type="EMBL" id="MBB4246757.1"/>
    </source>
</evidence>
<comment type="catalytic activity">
    <reaction evidence="6">
        <text>Exonucleolytic cleavage in either 5'- to 3'- or 3'- to 5'-direction to yield nucleoside 5'-phosphates.</text>
        <dbReference type="EC" id="3.1.11.6"/>
    </reaction>
</comment>
<evidence type="ECO:0000313" key="10">
    <source>
        <dbReference type="Proteomes" id="UP000587070"/>
    </source>
</evidence>
<proteinExistence type="inferred from homology"/>
<dbReference type="EC" id="3.1.11.6" evidence="6"/>
<dbReference type="Pfam" id="PF02609">
    <property type="entry name" value="Exonuc_VII_S"/>
    <property type="match status" value="1"/>
</dbReference>
<dbReference type="GO" id="GO:0008855">
    <property type="term" value="F:exodeoxyribonuclease VII activity"/>
    <property type="evidence" value="ECO:0007669"/>
    <property type="project" value="UniProtKB-UniRule"/>
</dbReference>
<dbReference type="AlphaFoldDB" id="A0A840FXD0"/>
<dbReference type="Gene3D" id="1.10.287.1040">
    <property type="entry name" value="Exonuclease VII, small subunit"/>
    <property type="match status" value="1"/>
</dbReference>
<comment type="subcellular location">
    <subcellularLocation>
        <location evidence="6">Cytoplasm</location>
    </subcellularLocation>
</comment>
<evidence type="ECO:0000256" key="5">
    <source>
        <dbReference type="ARBA" id="ARBA00022839"/>
    </source>
</evidence>
<evidence type="ECO:0000256" key="2">
    <source>
        <dbReference type="ARBA" id="ARBA00022490"/>
    </source>
</evidence>
<evidence type="ECO:0000256" key="7">
    <source>
        <dbReference type="SAM" id="Coils"/>
    </source>
</evidence>
<evidence type="ECO:0000256" key="4">
    <source>
        <dbReference type="ARBA" id="ARBA00022801"/>
    </source>
</evidence>
<comment type="function">
    <text evidence="6">Bidirectionally degrades single-stranded DNA into large acid-insoluble oligonucleotides, which are then degraded further into small acid-soluble oligonucleotides.</text>
</comment>